<keyword evidence="3" id="KW-1185">Reference proteome</keyword>
<dbReference type="EMBL" id="AMQN01008923">
    <property type="status" value="NOT_ANNOTATED_CDS"/>
    <property type="molecule type" value="Genomic_DNA"/>
</dbReference>
<protein>
    <submittedName>
        <fullName evidence="1 2">Uncharacterized protein</fullName>
    </submittedName>
</protein>
<dbReference type="EMBL" id="AMQN01008925">
    <property type="status" value="NOT_ANNOTATED_CDS"/>
    <property type="molecule type" value="Genomic_DNA"/>
</dbReference>
<name>R7UGA7_CAPTE</name>
<dbReference type="Proteomes" id="UP000014760">
    <property type="component" value="Unassembled WGS sequence"/>
</dbReference>
<evidence type="ECO:0000313" key="2">
    <source>
        <dbReference type="EnsemblMetazoa" id="CapteP209490"/>
    </source>
</evidence>
<dbReference type="EMBL" id="KB304204">
    <property type="protein sequence ID" value="ELU02327.1"/>
    <property type="molecule type" value="Genomic_DNA"/>
</dbReference>
<dbReference type="AlphaFoldDB" id="R7UGA7"/>
<dbReference type="EMBL" id="AMQN01008924">
    <property type="status" value="NOT_ANNOTATED_CDS"/>
    <property type="molecule type" value="Genomic_DNA"/>
</dbReference>
<reference evidence="1 3" key="2">
    <citation type="journal article" date="2013" name="Nature">
        <title>Insights into bilaterian evolution from three spiralian genomes.</title>
        <authorList>
            <person name="Simakov O."/>
            <person name="Marletaz F."/>
            <person name="Cho S.J."/>
            <person name="Edsinger-Gonzales E."/>
            <person name="Havlak P."/>
            <person name="Hellsten U."/>
            <person name="Kuo D.H."/>
            <person name="Larsson T."/>
            <person name="Lv J."/>
            <person name="Arendt D."/>
            <person name="Savage R."/>
            <person name="Osoegawa K."/>
            <person name="de Jong P."/>
            <person name="Grimwood J."/>
            <person name="Chapman J.A."/>
            <person name="Shapiro H."/>
            <person name="Aerts A."/>
            <person name="Otillar R.P."/>
            <person name="Terry A.Y."/>
            <person name="Boore J.L."/>
            <person name="Grigoriev I.V."/>
            <person name="Lindberg D.R."/>
            <person name="Seaver E.C."/>
            <person name="Weisblat D.A."/>
            <person name="Putnam N.H."/>
            <person name="Rokhsar D.S."/>
        </authorList>
    </citation>
    <scope>NUCLEOTIDE SEQUENCE</scope>
    <source>
        <strain evidence="1 3">I ESC-2004</strain>
    </source>
</reference>
<evidence type="ECO:0000313" key="3">
    <source>
        <dbReference type="Proteomes" id="UP000014760"/>
    </source>
</evidence>
<accession>R7UGA7</accession>
<dbReference type="HOGENOM" id="CLU_1994777_0_0_1"/>
<organism evidence="1">
    <name type="scientific">Capitella teleta</name>
    <name type="common">Polychaete worm</name>
    <dbReference type="NCBI Taxonomy" id="283909"/>
    <lineage>
        <taxon>Eukaryota</taxon>
        <taxon>Metazoa</taxon>
        <taxon>Spiralia</taxon>
        <taxon>Lophotrochozoa</taxon>
        <taxon>Annelida</taxon>
        <taxon>Polychaeta</taxon>
        <taxon>Sedentaria</taxon>
        <taxon>Scolecida</taxon>
        <taxon>Capitellidae</taxon>
        <taxon>Capitella</taxon>
    </lineage>
</organism>
<reference evidence="3" key="1">
    <citation type="submission" date="2012-12" db="EMBL/GenBank/DDBJ databases">
        <authorList>
            <person name="Hellsten U."/>
            <person name="Grimwood J."/>
            <person name="Chapman J.A."/>
            <person name="Shapiro H."/>
            <person name="Aerts A."/>
            <person name="Otillar R.P."/>
            <person name="Terry A.Y."/>
            <person name="Boore J.L."/>
            <person name="Simakov O."/>
            <person name="Marletaz F."/>
            <person name="Cho S.-J."/>
            <person name="Edsinger-Gonzales E."/>
            <person name="Havlak P."/>
            <person name="Kuo D.-H."/>
            <person name="Larsson T."/>
            <person name="Lv J."/>
            <person name="Arendt D."/>
            <person name="Savage R."/>
            <person name="Osoegawa K."/>
            <person name="de Jong P."/>
            <person name="Lindberg D.R."/>
            <person name="Seaver E.C."/>
            <person name="Weisblat D.A."/>
            <person name="Putnam N.H."/>
            <person name="Grigoriev I.V."/>
            <person name="Rokhsar D.S."/>
        </authorList>
    </citation>
    <scope>NUCLEOTIDE SEQUENCE</scope>
    <source>
        <strain evidence="3">I ESC-2004</strain>
    </source>
</reference>
<proteinExistence type="predicted"/>
<gene>
    <name evidence="1" type="ORF">CAPTEDRAFT_209490</name>
</gene>
<evidence type="ECO:0000313" key="1">
    <source>
        <dbReference type="EMBL" id="ELU02327.1"/>
    </source>
</evidence>
<dbReference type="EnsemblMetazoa" id="CapteT209490">
    <property type="protein sequence ID" value="CapteP209490"/>
    <property type="gene ID" value="CapteG209490"/>
</dbReference>
<sequence length="125" mass="13436">MSDMHGVRVLKREVTVSTFVLNEFPMPLGTTPSYCTAPCTRHHSPAESFAAGKGEFSPEVTAAKYSEEFPMPLGTTPSYCTAPCTRHHSPAESFAAGKGEFSPEVTAAKYSEAYEAGTESGHNRT</sequence>
<reference evidence="2" key="3">
    <citation type="submission" date="2015-06" db="UniProtKB">
        <authorList>
            <consortium name="EnsemblMetazoa"/>
        </authorList>
    </citation>
    <scope>IDENTIFICATION</scope>
</reference>